<evidence type="ECO:0000256" key="6">
    <source>
        <dbReference type="ARBA" id="ARBA00022842"/>
    </source>
</evidence>
<dbReference type="SUPFAM" id="SSF88723">
    <property type="entry name" value="PIN domain-like"/>
    <property type="match status" value="1"/>
</dbReference>
<dbReference type="Pfam" id="PF01850">
    <property type="entry name" value="PIN"/>
    <property type="match status" value="1"/>
</dbReference>
<keyword evidence="2 8" id="KW-1277">Toxin-antitoxin system</keyword>
<name>A5GDU9_GEOUR</name>
<evidence type="ECO:0000256" key="8">
    <source>
        <dbReference type="HAMAP-Rule" id="MF_00265"/>
    </source>
</evidence>
<accession>A5GDU9</accession>
<dbReference type="RefSeq" id="WP_011936985.1">
    <property type="nucleotide sequence ID" value="NC_009483.1"/>
</dbReference>
<reference evidence="10 11" key="1">
    <citation type="submission" date="2007-05" db="EMBL/GenBank/DDBJ databases">
        <title>Complete sequence of Geobacter uraniireducens Rf4.</title>
        <authorList>
            <consortium name="US DOE Joint Genome Institute"/>
            <person name="Copeland A."/>
            <person name="Lucas S."/>
            <person name="Lapidus A."/>
            <person name="Barry K."/>
            <person name="Detter J.C."/>
            <person name="Glavina del Rio T."/>
            <person name="Hammon N."/>
            <person name="Israni S."/>
            <person name="Dalin E."/>
            <person name="Tice H."/>
            <person name="Pitluck S."/>
            <person name="Chertkov O."/>
            <person name="Brettin T."/>
            <person name="Bruce D."/>
            <person name="Han C."/>
            <person name="Schmutz J."/>
            <person name="Larimer F."/>
            <person name="Land M."/>
            <person name="Hauser L."/>
            <person name="Kyrpides N."/>
            <person name="Mikhailova N."/>
            <person name="Shelobolina E."/>
            <person name="Aklujkar M."/>
            <person name="Lovley D."/>
            <person name="Richardson P."/>
        </authorList>
    </citation>
    <scope>NUCLEOTIDE SEQUENCE [LARGE SCALE GENOMIC DNA]</scope>
    <source>
        <strain evidence="10 11">Rf4</strain>
    </source>
</reference>
<dbReference type="PANTHER" id="PTHR33653:SF1">
    <property type="entry name" value="RIBONUCLEASE VAPC2"/>
    <property type="match status" value="1"/>
</dbReference>
<evidence type="ECO:0000256" key="7">
    <source>
        <dbReference type="ARBA" id="ARBA00038093"/>
    </source>
</evidence>
<feature type="binding site" evidence="8">
    <location>
        <position position="101"/>
    </location>
    <ligand>
        <name>Mg(2+)</name>
        <dbReference type="ChEBI" id="CHEBI:18420"/>
    </ligand>
</feature>
<dbReference type="Gene3D" id="3.40.50.1010">
    <property type="entry name" value="5'-nuclease"/>
    <property type="match status" value="1"/>
</dbReference>
<keyword evidence="8" id="KW-0800">Toxin</keyword>
<comment type="cofactor">
    <cofactor evidence="1 8">
        <name>Mg(2+)</name>
        <dbReference type="ChEBI" id="CHEBI:18420"/>
    </cofactor>
</comment>
<keyword evidence="3 8" id="KW-0540">Nuclease</keyword>
<evidence type="ECO:0000256" key="4">
    <source>
        <dbReference type="ARBA" id="ARBA00022723"/>
    </source>
</evidence>
<dbReference type="GO" id="GO:0004540">
    <property type="term" value="F:RNA nuclease activity"/>
    <property type="evidence" value="ECO:0007669"/>
    <property type="project" value="InterPro"/>
</dbReference>
<comment type="similarity">
    <text evidence="7 8">Belongs to the PINc/VapC protein family.</text>
</comment>
<evidence type="ECO:0000256" key="3">
    <source>
        <dbReference type="ARBA" id="ARBA00022722"/>
    </source>
</evidence>
<evidence type="ECO:0000259" key="9">
    <source>
        <dbReference type="Pfam" id="PF01850"/>
    </source>
</evidence>
<dbReference type="GO" id="GO:0090729">
    <property type="term" value="F:toxin activity"/>
    <property type="evidence" value="ECO:0007669"/>
    <property type="project" value="UniProtKB-KW"/>
</dbReference>
<feature type="domain" description="PIN" evidence="9">
    <location>
        <begin position="4"/>
        <end position="127"/>
    </location>
</feature>
<dbReference type="CDD" id="cd18732">
    <property type="entry name" value="PIN_MtVapC4-C5_like"/>
    <property type="match status" value="1"/>
</dbReference>
<dbReference type="STRING" id="351605.Gura_0038"/>
<dbReference type="InterPro" id="IPR002716">
    <property type="entry name" value="PIN_dom"/>
</dbReference>
<proteinExistence type="inferred from homology"/>
<protein>
    <recommendedName>
        <fullName evidence="8">Ribonuclease VapC</fullName>
        <shortName evidence="8">RNase VapC</shortName>
        <ecNumber evidence="8">3.1.-.-</ecNumber>
    </recommendedName>
    <alternativeName>
        <fullName evidence="8">Toxin VapC</fullName>
    </alternativeName>
</protein>
<dbReference type="GO" id="GO:0000287">
    <property type="term" value="F:magnesium ion binding"/>
    <property type="evidence" value="ECO:0007669"/>
    <property type="project" value="UniProtKB-UniRule"/>
</dbReference>
<keyword evidence="5 8" id="KW-0378">Hydrolase</keyword>
<evidence type="ECO:0000313" key="11">
    <source>
        <dbReference type="Proteomes" id="UP000006695"/>
    </source>
</evidence>
<dbReference type="KEGG" id="gur:Gura_0038"/>
<feature type="binding site" evidence="8">
    <location>
        <position position="6"/>
    </location>
    <ligand>
        <name>Mg(2+)</name>
        <dbReference type="ChEBI" id="CHEBI:18420"/>
    </ligand>
</feature>
<dbReference type="AlphaFoldDB" id="A5GDU9"/>
<evidence type="ECO:0000313" key="10">
    <source>
        <dbReference type="EMBL" id="ABQ24256.1"/>
    </source>
</evidence>
<dbReference type="EC" id="3.1.-.-" evidence="8"/>
<dbReference type="GO" id="GO:0016787">
    <property type="term" value="F:hydrolase activity"/>
    <property type="evidence" value="ECO:0007669"/>
    <property type="project" value="UniProtKB-KW"/>
</dbReference>
<dbReference type="HAMAP" id="MF_00265">
    <property type="entry name" value="VapC_Nob1"/>
    <property type="match status" value="1"/>
</dbReference>
<dbReference type="EMBL" id="CP000698">
    <property type="protein sequence ID" value="ABQ24256.1"/>
    <property type="molecule type" value="Genomic_DNA"/>
</dbReference>
<evidence type="ECO:0000256" key="2">
    <source>
        <dbReference type="ARBA" id="ARBA00022649"/>
    </source>
</evidence>
<evidence type="ECO:0000256" key="5">
    <source>
        <dbReference type="ARBA" id="ARBA00022801"/>
    </source>
</evidence>
<keyword evidence="6 8" id="KW-0460">Magnesium</keyword>
<gene>
    <name evidence="8" type="primary">vapC</name>
    <name evidence="10" type="ordered locus">Gura_0038</name>
</gene>
<dbReference type="InterPro" id="IPR029060">
    <property type="entry name" value="PIN-like_dom_sf"/>
</dbReference>
<dbReference type="InterPro" id="IPR022907">
    <property type="entry name" value="VapC_family"/>
</dbReference>
<sequence length="146" mass="16404">MGFLIDTCIWIDVERGTLAPADVAAVTGEEPVYLSPVTIAELKFGAENAKTADLRQKRLAALTRLKRKPLLMIDETTGEIFGDIAAQIRKHGKQHQYRVQDLWLASQAVQHGFRFLTHNRKDFADIPGLQLIVWSDAFSMKARQGE</sequence>
<keyword evidence="4 8" id="KW-0479">Metal-binding</keyword>
<dbReference type="InterPro" id="IPR050556">
    <property type="entry name" value="Type_II_TA_system_RNase"/>
</dbReference>
<dbReference type="PANTHER" id="PTHR33653">
    <property type="entry name" value="RIBONUCLEASE VAPC2"/>
    <property type="match status" value="1"/>
</dbReference>
<organism evidence="10 11">
    <name type="scientific">Geotalea uraniireducens (strain Rf4)</name>
    <name type="common">Geobacter uraniireducens</name>
    <dbReference type="NCBI Taxonomy" id="351605"/>
    <lineage>
        <taxon>Bacteria</taxon>
        <taxon>Pseudomonadati</taxon>
        <taxon>Thermodesulfobacteriota</taxon>
        <taxon>Desulfuromonadia</taxon>
        <taxon>Geobacterales</taxon>
        <taxon>Geobacteraceae</taxon>
        <taxon>Geotalea</taxon>
    </lineage>
</organism>
<dbReference type="OrthoDB" id="9799448at2"/>
<evidence type="ECO:0000256" key="1">
    <source>
        <dbReference type="ARBA" id="ARBA00001946"/>
    </source>
</evidence>
<comment type="function">
    <text evidence="8">Toxic component of a toxin-antitoxin (TA) system. An RNase.</text>
</comment>
<dbReference type="HOGENOM" id="CLU_118482_6_1_7"/>
<dbReference type="Proteomes" id="UP000006695">
    <property type="component" value="Chromosome"/>
</dbReference>
<keyword evidence="11" id="KW-1185">Reference proteome</keyword>